<dbReference type="InterPro" id="IPR050905">
    <property type="entry name" value="Plant_NBS-LRR"/>
</dbReference>
<dbReference type="Pfam" id="PF00931">
    <property type="entry name" value="NB-ARC"/>
    <property type="match status" value="1"/>
</dbReference>
<dbReference type="PRINTS" id="PR00364">
    <property type="entry name" value="DISEASERSIST"/>
</dbReference>
<dbReference type="Gene3D" id="1.10.8.430">
    <property type="entry name" value="Helical domain of apoptotic protease-activating factors"/>
    <property type="match status" value="1"/>
</dbReference>
<feature type="domain" description="NB-ARC" evidence="4">
    <location>
        <begin position="160"/>
        <end position="317"/>
    </location>
</feature>
<proteinExistence type="predicted"/>
<keyword evidence="2" id="KW-0547">Nucleotide-binding</keyword>
<gene>
    <name evidence="5" type="ORF">MKW98_016667</name>
</gene>
<dbReference type="Proteomes" id="UP001202328">
    <property type="component" value="Unassembled WGS sequence"/>
</dbReference>
<keyword evidence="6" id="KW-1185">Reference proteome</keyword>
<evidence type="ECO:0000313" key="6">
    <source>
        <dbReference type="Proteomes" id="UP001202328"/>
    </source>
</evidence>
<dbReference type="FunFam" id="1.10.8.430:FF:000003">
    <property type="entry name" value="Probable disease resistance protein At5g66910"/>
    <property type="match status" value="1"/>
</dbReference>
<dbReference type="Gene3D" id="3.40.50.300">
    <property type="entry name" value="P-loop containing nucleotide triphosphate hydrolases"/>
    <property type="match status" value="1"/>
</dbReference>
<reference evidence="5" key="1">
    <citation type="submission" date="2022-04" db="EMBL/GenBank/DDBJ databases">
        <title>A functionally conserved STORR gene fusion in Papaver species that diverged 16.8 million years ago.</title>
        <authorList>
            <person name="Catania T."/>
        </authorList>
    </citation>
    <scope>NUCLEOTIDE SEQUENCE</scope>
    <source>
        <strain evidence="5">S-188037</strain>
    </source>
</reference>
<dbReference type="PANTHER" id="PTHR33463:SF220">
    <property type="entry name" value="NB-ARC DOMAIN-CONTAINING PROTEIN"/>
    <property type="match status" value="1"/>
</dbReference>
<evidence type="ECO:0000256" key="1">
    <source>
        <dbReference type="ARBA" id="ARBA00022821"/>
    </source>
</evidence>
<evidence type="ECO:0000313" key="5">
    <source>
        <dbReference type="EMBL" id="KAI3919114.1"/>
    </source>
</evidence>
<organism evidence="5 6">
    <name type="scientific">Papaver atlanticum</name>
    <dbReference type="NCBI Taxonomy" id="357466"/>
    <lineage>
        <taxon>Eukaryota</taxon>
        <taxon>Viridiplantae</taxon>
        <taxon>Streptophyta</taxon>
        <taxon>Embryophyta</taxon>
        <taxon>Tracheophyta</taxon>
        <taxon>Spermatophyta</taxon>
        <taxon>Magnoliopsida</taxon>
        <taxon>Ranunculales</taxon>
        <taxon>Papaveraceae</taxon>
        <taxon>Papaveroideae</taxon>
        <taxon>Papaver</taxon>
    </lineage>
</organism>
<dbReference type="PANTHER" id="PTHR33463">
    <property type="entry name" value="NB-ARC DOMAIN-CONTAINING PROTEIN-RELATED"/>
    <property type="match status" value="1"/>
</dbReference>
<feature type="non-terminal residue" evidence="5">
    <location>
        <position position="1"/>
    </location>
</feature>
<dbReference type="SUPFAM" id="SSF52540">
    <property type="entry name" value="P-loop containing nucleoside triphosphate hydrolases"/>
    <property type="match status" value="1"/>
</dbReference>
<dbReference type="InterPro" id="IPR002182">
    <property type="entry name" value="NB-ARC"/>
</dbReference>
<dbReference type="GO" id="GO:0006952">
    <property type="term" value="P:defense response"/>
    <property type="evidence" value="ECO:0007669"/>
    <property type="project" value="UniProtKB-KW"/>
</dbReference>
<dbReference type="FunFam" id="3.40.50.300:FF:001091">
    <property type="entry name" value="Probable disease resistance protein At1g61300"/>
    <property type="match status" value="1"/>
</dbReference>
<dbReference type="InterPro" id="IPR042197">
    <property type="entry name" value="Apaf_helical"/>
</dbReference>
<keyword evidence="1" id="KW-0611">Plant defense</keyword>
<evidence type="ECO:0000259" key="4">
    <source>
        <dbReference type="Pfam" id="PF00931"/>
    </source>
</evidence>
<evidence type="ECO:0000256" key="3">
    <source>
        <dbReference type="SAM" id="Coils"/>
    </source>
</evidence>
<name>A0AAD4SR13_9MAGN</name>
<comment type="caution">
    <text evidence="5">The sequence shown here is derived from an EMBL/GenBank/DDBJ whole genome shotgun (WGS) entry which is preliminary data.</text>
</comment>
<keyword evidence="3" id="KW-0175">Coiled coil</keyword>
<protein>
    <recommendedName>
        <fullName evidence="4">NB-ARC domain-containing protein</fullName>
    </recommendedName>
</protein>
<dbReference type="EMBL" id="JAJJMB010008936">
    <property type="protein sequence ID" value="KAI3919114.1"/>
    <property type="molecule type" value="Genomic_DNA"/>
</dbReference>
<keyword evidence="2" id="KW-0067">ATP-binding</keyword>
<accession>A0AAD4SR13</accession>
<dbReference type="AlphaFoldDB" id="A0AAD4SR13"/>
<sequence length="372" mass="42547">MEIVSPVLDIFSRLWSCSAHSITYVRELKQNLNTLEISFNSLRCKRDDVNTRIEMAESNLIKPEKRTNVVSDWLQRVQALETKIQKILDDNEAIRNDGKSYFCCWGRKNCWSAYGLGKLVIRKQIAVESLLREGDFQDVSYRSKPDPFRQIPTFEVVGMDTKFNEVLESLVSKGNLVRLVGLYGMGGVGKITLLHKVNNEFAETELFDLVIFVVVSKDLSIKSIQNQIGKKLGVSWTEETEIYGRATDIFKVLKSRKFLLLLDDIWEGIDLKTVILFTTRSQQVCGFMEADERIKIECLDEDEAWCLFQQKVMKKALSCHPDVPEVAKRIAKECCGLPLALITIGRTMSSKTDLQQWLYALHTLQESASHFS</sequence>
<dbReference type="GO" id="GO:0005524">
    <property type="term" value="F:ATP binding"/>
    <property type="evidence" value="ECO:0007669"/>
    <property type="project" value="UniProtKB-KW"/>
</dbReference>
<dbReference type="InterPro" id="IPR027417">
    <property type="entry name" value="P-loop_NTPase"/>
</dbReference>
<feature type="coiled-coil region" evidence="3">
    <location>
        <begin position="70"/>
        <end position="97"/>
    </location>
</feature>
<dbReference type="GO" id="GO:0043531">
    <property type="term" value="F:ADP binding"/>
    <property type="evidence" value="ECO:0007669"/>
    <property type="project" value="InterPro"/>
</dbReference>
<evidence type="ECO:0000256" key="2">
    <source>
        <dbReference type="ARBA" id="ARBA00022840"/>
    </source>
</evidence>